<feature type="signal peptide" evidence="1">
    <location>
        <begin position="1"/>
        <end position="22"/>
    </location>
</feature>
<dbReference type="OrthoDB" id="937739at2"/>
<sequence>MKIIQPLFLIVALLCFSTGLVAQDHTQKIVKELRFNRQSPGNVLKIENINGFVHVEPHQGDKVLIEVERIIEPRAADGLEKSKELSLEFEVSGDSIISFLKAPYIQSHRTGSSNRGVNITGELGYSFTHNFTIKVPQNTNISLTTINNGDVQVKDLTAGYIQAANVNGPILLDNISGEVDAKTVNGSVVAKYRENPKKQARLETLNGNVELLYRQPLSATISFSAFNGDFFTDLRDLQPQAAKVQKVSNVKGATTTYKLGKESVYKTGKGEAQLQLKTFNGKVIVKAQS</sequence>
<reference evidence="4" key="1">
    <citation type="submission" date="2017-01" db="EMBL/GenBank/DDBJ databases">
        <authorList>
            <person name="Varghese N."/>
            <person name="Submissions S."/>
        </authorList>
    </citation>
    <scope>NUCLEOTIDE SEQUENCE [LARGE SCALE GENOMIC DNA]</scope>
    <source>
        <strain evidence="4">LP100</strain>
    </source>
</reference>
<dbReference type="Pfam" id="PF13349">
    <property type="entry name" value="DUF4097"/>
    <property type="match status" value="1"/>
</dbReference>
<feature type="domain" description="DUF4097" evidence="2">
    <location>
        <begin position="142"/>
        <end position="251"/>
    </location>
</feature>
<name>A0A1R3X070_9BACT</name>
<evidence type="ECO:0000313" key="3">
    <source>
        <dbReference type="EMBL" id="SIT84014.1"/>
    </source>
</evidence>
<protein>
    <recommendedName>
        <fullName evidence="2">DUF4097 domain-containing protein</fullName>
    </recommendedName>
</protein>
<accession>A0A1R3X070</accession>
<dbReference type="InterPro" id="IPR025164">
    <property type="entry name" value="Toastrack_DUF4097"/>
</dbReference>
<dbReference type="Proteomes" id="UP000187181">
    <property type="component" value="Unassembled WGS sequence"/>
</dbReference>
<dbReference type="EMBL" id="FTPP01000001">
    <property type="protein sequence ID" value="SIT84014.1"/>
    <property type="molecule type" value="Genomic_DNA"/>
</dbReference>
<dbReference type="STRING" id="1317125.SAMN05444128_1344"/>
<gene>
    <name evidence="3" type="ORF">SAMN05444128_1344</name>
</gene>
<organism evidence="3 4">
    <name type="scientific">Pontibacter indicus</name>
    <dbReference type="NCBI Taxonomy" id="1317125"/>
    <lineage>
        <taxon>Bacteria</taxon>
        <taxon>Pseudomonadati</taxon>
        <taxon>Bacteroidota</taxon>
        <taxon>Cytophagia</taxon>
        <taxon>Cytophagales</taxon>
        <taxon>Hymenobacteraceae</taxon>
        <taxon>Pontibacter</taxon>
    </lineage>
</organism>
<evidence type="ECO:0000313" key="4">
    <source>
        <dbReference type="Proteomes" id="UP000187181"/>
    </source>
</evidence>
<keyword evidence="4" id="KW-1185">Reference proteome</keyword>
<keyword evidence="1" id="KW-0732">Signal</keyword>
<proteinExistence type="predicted"/>
<evidence type="ECO:0000256" key="1">
    <source>
        <dbReference type="SAM" id="SignalP"/>
    </source>
</evidence>
<evidence type="ECO:0000259" key="2">
    <source>
        <dbReference type="Pfam" id="PF13349"/>
    </source>
</evidence>
<feature type="chain" id="PRO_5010192502" description="DUF4097 domain-containing protein" evidence="1">
    <location>
        <begin position="23"/>
        <end position="289"/>
    </location>
</feature>
<dbReference type="RefSeq" id="WP_076666838.1">
    <property type="nucleotide sequence ID" value="NZ_FTPP01000001.1"/>
</dbReference>
<dbReference type="AlphaFoldDB" id="A0A1R3X070"/>